<keyword evidence="6 9" id="KW-0067">ATP-binding</keyword>
<dbReference type="PROSITE" id="PS00108">
    <property type="entry name" value="PROTEIN_KINASE_ST"/>
    <property type="match status" value="1"/>
</dbReference>
<keyword evidence="13" id="KW-1185">Reference proteome</keyword>
<evidence type="ECO:0000256" key="9">
    <source>
        <dbReference type="PROSITE-ProRule" id="PRU10141"/>
    </source>
</evidence>
<feature type="compositionally biased region" description="Basic and acidic residues" evidence="10">
    <location>
        <begin position="437"/>
        <end position="447"/>
    </location>
</feature>
<sequence length="624" mass="69871">MTGATYLSEANDYGEDRLGSNVAKSHLSCCRKGAGSYSEKKGDGTCARVGGSPHSSSDTGMESTSGAVKKHHHKHSIKHRYEMLEMLGRGTYGKVKKAMEKVTGKMVAVKSIQKDKITDELDRIHLQREIEITALLKHDHIIQVFEVFESRDKIIIVMEYASNGELYDFINNKHQISESDARGIFRQIVSAIHYCHKNGIVHRDIKLENILLDENLNVKLADFGLSSLFQRNQVLETYCGSPLYASPEIVNGIPYQGPEVDCWALGILLYALVYGSMPFDNSNYKTLAEQISSGEYRQPSHLSGACGLIDWMLTVKAKNRATIEDVAHHWWVNWGYDNGVCDCDLVSDCQSPLLARYIDCQNTPGFKETNKKHGALPWEVEEYEACLRKSKKENDIIQSQHESELKVSSPKPKGILKKRSSFDSSFLNSSTFSENVSQDRLEPKSETLPRTAHSPHKAVNGEFTFKMPKKGILKKTNERESGYSSSPEGVLSPGCQKASPELQVERNRYEKHVKRKKGILKKNGRFSTSLDLPRDCSALNLSDSSEDLMPSTVGSTKSLSRPSSVISDDSFLSSDSFDLLDMVSETKCQLFSYNAQNNCYSSEEDYLLSRKLEDALCENSVTKS</sequence>
<feature type="domain" description="Protein kinase" evidence="11">
    <location>
        <begin position="81"/>
        <end position="332"/>
    </location>
</feature>
<keyword evidence="2" id="KW-0723">Serine/threonine-protein kinase</keyword>
<dbReference type="InterPro" id="IPR000719">
    <property type="entry name" value="Prot_kinase_dom"/>
</dbReference>
<evidence type="ECO:0000256" key="5">
    <source>
        <dbReference type="ARBA" id="ARBA00022777"/>
    </source>
</evidence>
<dbReference type="Proteomes" id="UP000694569">
    <property type="component" value="Unplaced"/>
</dbReference>
<dbReference type="EC" id="2.7.11.1" evidence="1"/>
<evidence type="ECO:0000256" key="1">
    <source>
        <dbReference type="ARBA" id="ARBA00012513"/>
    </source>
</evidence>
<evidence type="ECO:0000256" key="7">
    <source>
        <dbReference type="ARBA" id="ARBA00047899"/>
    </source>
</evidence>
<proteinExistence type="predicted"/>
<organism evidence="12 13">
    <name type="scientific">Leptobrachium leishanense</name>
    <name type="common">Leishan spiny toad</name>
    <dbReference type="NCBI Taxonomy" id="445787"/>
    <lineage>
        <taxon>Eukaryota</taxon>
        <taxon>Metazoa</taxon>
        <taxon>Chordata</taxon>
        <taxon>Craniata</taxon>
        <taxon>Vertebrata</taxon>
        <taxon>Euteleostomi</taxon>
        <taxon>Amphibia</taxon>
        <taxon>Batrachia</taxon>
        <taxon>Anura</taxon>
        <taxon>Pelobatoidea</taxon>
        <taxon>Megophryidae</taxon>
        <taxon>Leptobrachium</taxon>
    </lineage>
</organism>
<comment type="catalytic activity">
    <reaction evidence="7">
        <text>L-threonyl-[protein] + ATP = O-phospho-L-threonyl-[protein] + ADP + H(+)</text>
        <dbReference type="Rhea" id="RHEA:46608"/>
        <dbReference type="Rhea" id="RHEA-COMP:11060"/>
        <dbReference type="Rhea" id="RHEA-COMP:11605"/>
        <dbReference type="ChEBI" id="CHEBI:15378"/>
        <dbReference type="ChEBI" id="CHEBI:30013"/>
        <dbReference type="ChEBI" id="CHEBI:30616"/>
        <dbReference type="ChEBI" id="CHEBI:61977"/>
        <dbReference type="ChEBI" id="CHEBI:456216"/>
        <dbReference type="EC" id="2.7.11.1"/>
    </reaction>
</comment>
<dbReference type="PANTHER" id="PTHR24346">
    <property type="entry name" value="MAP/MICROTUBULE AFFINITY-REGULATING KINASE"/>
    <property type="match status" value="1"/>
</dbReference>
<dbReference type="GeneTree" id="ENSGT00940000157255"/>
<dbReference type="GO" id="GO:0050321">
    <property type="term" value="F:tau-protein kinase activity"/>
    <property type="evidence" value="ECO:0007669"/>
    <property type="project" value="TreeGrafter"/>
</dbReference>
<dbReference type="InterPro" id="IPR008271">
    <property type="entry name" value="Ser/Thr_kinase_AS"/>
</dbReference>
<dbReference type="GO" id="GO:0000226">
    <property type="term" value="P:microtubule cytoskeleton organization"/>
    <property type="evidence" value="ECO:0007669"/>
    <property type="project" value="TreeGrafter"/>
</dbReference>
<evidence type="ECO:0000256" key="3">
    <source>
        <dbReference type="ARBA" id="ARBA00022679"/>
    </source>
</evidence>
<dbReference type="Gene3D" id="1.10.510.10">
    <property type="entry name" value="Transferase(Phosphotransferase) domain 1"/>
    <property type="match status" value="1"/>
</dbReference>
<accession>A0A8C5QU08</accession>
<dbReference type="FunFam" id="1.10.510.10:FF:001698">
    <property type="entry name" value="NUAK family, SNF1-like kinase, 1b"/>
    <property type="match status" value="1"/>
</dbReference>
<keyword evidence="5" id="KW-0418">Kinase</keyword>
<dbReference type="GO" id="GO:0005524">
    <property type="term" value="F:ATP binding"/>
    <property type="evidence" value="ECO:0007669"/>
    <property type="project" value="UniProtKB-UniRule"/>
</dbReference>
<dbReference type="AlphaFoldDB" id="A0A8C5QU08"/>
<evidence type="ECO:0000256" key="6">
    <source>
        <dbReference type="ARBA" id="ARBA00022840"/>
    </source>
</evidence>
<dbReference type="PROSITE" id="PS00107">
    <property type="entry name" value="PROTEIN_KINASE_ATP"/>
    <property type="match status" value="1"/>
</dbReference>
<dbReference type="SUPFAM" id="SSF56112">
    <property type="entry name" value="Protein kinase-like (PK-like)"/>
    <property type="match status" value="1"/>
</dbReference>
<dbReference type="InterPro" id="IPR011009">
    <property type="entry name" value="Kinase-like_dom_sf"/>
</dbReference>
<keyword evidence="3" id="KW-0808">Transferase</keyword>
<dbReference type="PROSITE" id="PS50011">
    <property type="entry name" value="PROTEIN_KINASE_DOM"/>
    <property type="match status" value="1"/>
</dbReference>
<reference evidence="12" key="1">
    <citation type="submission" date="2025-08" db="UniProtKB">
        <authorList>
            <consortium name="Ensembl"/>
        </authorList>
    </citation>
    <scope>IDENTIFICATION</scope>
</reference>
<dbReference type="GO" id="GO:0035556">
    <property type="term" value="P:intracellular signal transduction"/>
    <property type="evidence" value="ECO:0007669"/>
    <property type="project" value="TreeGrafter"/>
</dbReference>
<dbReference type="SMART" id="SM00220">
    <property type="entry name" value="S_TKc"/>
    <property type="match status" value="1"/>
</dbReference>
<feature type="region of interest" description="Disordered" evidence="10">
    <location>
        <begin position="433"/>
        <end position="455"/>
    </location>
</feature>
<dbReference type="Ensembl" id="ENSLLET00000045023.1">
    <property type="protein sequence ID" value="ENSLLEP00000043298.1"/>
    <property type="gene ID" value="ENSLLEG00000027542.1"/>
</dbReference>
<evidence type="ECO:0000256" key="4">
    <source>
        <dbReference type="ARBA" id="ARBA00022741"/>
    </source>
</evidence>
<keyword evidence="4 9" id="KW-0547">Nucleotide-binding</keyword>
<dbReference type="GO" id="GO:0005737">
    <property type="term" value="C:cytoplasm"/>
    <property type="evidence" value="ECO:0007669"/>
    <property type="project" value="TreeGrafter"/>
</dbReference>
<feature type="region of interest" description="Disordered" evidence="10">
    <location>
        <begin position="34"/>
        <end position="75"/>
    </location>
</feature>
<dbReference type="PANTHER" id="PTHR24346:SF100">
    <property type="entry name" value="NUAK FAMILY SNF1-LIKE KINASE 1"/>
    <property type="match status" value="1"/>
</dbReference>
<reference evidence="12" key="2">
    <citation type="submission" date="2025-09" db="UniProtKB">
        <authorList>
            <consortium name="Ensembl"/>
        </authorList>
    </citation>
    <scope>IDENTIFICATION</scope>
</reference>
<evidence type="ECO:0000259" key="11">
    <source>
        <dbReference type="PROSITE" id="PS50011"/>
    </source>
</evidence>
<name>A0A8C5QU08_9ANUR</name>
<evidence type="ECO:0000256" key="8">
    <source>
        <dbReference type="ARBA" id="ARBA00048679"/>
    </source>
</evidence>
<feature type="region of interest" description="Disordered" evidence="10">
    <location>
        <begin position="476"/>
        <end position="498"/>
    </location>
</feature>
<evidence type="ECO:0000256" key="10">
    <source>
        <dbReference type="SAM" id="MobiDB-lite"/>
    </source>
</evidence>
<evidence type="ECO:0000313" key="13">
    <source>
        <dbReference type="Proteomes" id="UP000694569"/>
    </source>
</evidence>
<dbReference type="Pfam" id="PF00069">
    <property type="entry name" value="Pkinase"/>
    <property type="match status" value="1"/>
</dbReference>
<feature type="compositionally biased region" description="Polar residues" evidence="10">
    <location>
        <begin position="53"/>
        <end position="66"/>
    </location>
</feature>
<dbReference type="FunFam" id="3.30.200.20:FF:000042">
    <property type="entry name" value="Aurora kinase A"/>
    <property type="match status" value="1"/>
</dbReference>
<feature type="binding site" evidence="9">
    <location>
        <position position="110"/>
    </location>
    <ligand>
        <name>ATP</name>
        <dbReference type="ChEBI" id="CHEBI:30616"/>
    </ligand>
</feature>
<dbReference type="InterPro" id="IPR017441">
    <property type="entry name" value="Protein_kinase_ATP_BS"/>
</dbReference>
<comment type="catalytic activity">
    <reaction evidence="8">
        <text>L-seryl-[protein] + ATP = O-phospho-L-seryl-[protein] + ADP + H(+)</text>
        <dbReference type="Rhea" id="RHEA:17989"/>
        <dbReference type="Rhea" id="RHEA-COMP:9863"/>
        <dbReference type="Rhea" id="RHEA-COMP:11604"/>
        <dbReference type="ChEBI" id="CHEBI:15378"/>
        <dbReference type="ChEBI" id="CHEBI:29999"/>
        <dbReference type="ChEBI" id="CHEBI:30616"/>
        <dbReference type="ChEBI" id="CHEBI:83421"/>
        <dbReference type="ChEBI" id="CHEBI:456216"/>
        <dbReference type="EC" id="2.7.11.1"/>
    </reaction>
</comment>
<protein>
    <recommendedName>
        <fullName evidence="1">non-specific serine/threonine protein kinase</fullName>
        <ecNumber evidence="1">2.7.11.1</ecNumber>
    </recommendedName>
</protein>
<evidence type="ECO:0000256" key="2">
    <source>
        <dbReference type="ARBA" id="ARBA00022527"/>
    </source>
</evidence>
<evidence type="ECO:0000313" key="12">
    <source>
        <dbReference type="Ensembl" id="ENSLLEP00000043298.1"/>
    </source>
</evidence>